<comment type="subcellular location">
    <subcellularLocation>
        <location evidence="1">Cytoplasm</location>
        <location evidence="1">Cytoskeleton</location>
        <location evidence="1">Microtubule organizing center</location>
        <location evidence="1">Centrosome</location>
        <location evidence="1">Centriole</location>
    </subcellularLocation>
</comment>
<evidence type="ECO:0000256" key="1">
    <source>
        <dbReference type="ARBA" id="ARBA00004114"/>
    </source>
</evidence>
<proteinExistence type="inferred from homology"/>
<evidence type="ECO:0000259" key="6">
    <source>
        <dbReference type="Pfam" id="PF15503"/>
    </source>
</evidence>
<dbReference type="InterPro" id="IPR029135">
    <property type="entry name" value="PPP1R35_C"/>
</dbReference>
<evidence type="ECO:0000313" key="8">
    <source>
        <dbReference type="Proteomes" id="UP001634394"/>
    </source>
</evidence>
<feature type="region of interest" description="Disordered" evidence="5">
    <location>
        <begin position="243"/>
        <end position="291"/>
    </location>
</feature>
<evidence type="ECO:0000256" key="5">
    <source>
        <dbReference type="SAM" id="MobiDB-lite"/>
    </source>
</evidence>
<organism evidence="7 8">
    <name type="scientific">Sinanodonta woodiana</name>
    <name type="common">Chinese pond mussel</name>
    <name type="synonym">Anodonta woodiana</name>
    <dbReference type="NCBI Taxonomy" id="1069815"/>
    <lineage>
        <taxon>Eukaryota</taxon>
        <taxon>Metazoa</taxon>
        <taxon>Spiralia</taxon>
        <taxon>Lophotrochozoa</taxon>
        <taxon>Mollusca</taxon>
        <taxon>Bivalvia</taxon>
        <taxon>Autobranchia</taxon>
        <taxon>Heteroconchia</taxon>
        <taxon>Palaeoheterodonta</taxon>
        <taxon>Unionida</taxon>
        <taxon>Unionoidea</taxon>
        <taxon>Unionidae</taxon>
        <taxon>Unioninae</taxon>
        <taxon>Sinanodonta</taxon>
    </lineage>
</organism>
<evidence type="ECO:0000256" key="2">
    <source>
        <dbReference type="ARBA" id="ARBA00022490"/>
    </source>
</evidence>
<dbReference type="AlphaFoldDB" id="A0ABD3VKN9"/>
<feature type="domain" description="Protein phosphatase 1 regulatory subunit 35 C-terminal" evidence="6">
    <location>
        <begin position="329"/>
        <end position="468"/>
    </location>
</feature>
<dbReference type="PANTHER" id="PTHR28625:SF1">
    <property type="entry name" value="PROTEIN PHOSPHATASE 1 REGULATORY SUBUNIT 35"/>
    <property type="match status" value="1"/>
</dbReference>
<dbReference type="InterPro" id="IPR033590">
    <property type="entry name" value="PPP1R35"/>
</dbReference>
<feature type="compositionally biased region" description="Polar residues" evidence="5">
    <location>
        <begin position="256"/>
        <end position="265"/>
    </location>
</feature>
<keyword evidence="3" id="KW-0206">Cytoskeleton</keyword>
<dbReference type="GO" id="GO:0005814">
    <property type="term" value="C:centriole"/>
    <property type="evidence" value="ECO:0007669"/>
    <property type="project" value="UniProtKB-SubCell"/>
</dbReference>
<dbReference type="PANTHER" id="PTHR28625">
    <property type="entry name" value="PROTEIN PHOSPHATASE 1 REGULATORY SUBUNIT 35"/>
    <property type="match status" value="1"/>
</dbReference>
<reference evidence="7 8" key="1">
    <citation type="submission" date="2024-11" db="EMBL/GenBank/DDBJ databases">
        <title>Chromosome-level genome assembly of the freshwater bivalve Anodonta woodiana.</title>
        <authorList>
            <person name="Chen X."/>
        </authorList>
    </citation>
    <scope>NUCLEOTIDE SEQUENCE [LARGE SCALE GENOMIC DNA]</scope>
    <source>
        <strain evidence="7">MN2024</strain>
        <tissue evidence="7">Gills</tissue>
    </source>
</reference>
<accession>A0ABD3VKN9</accession>
<dbReference type="Pfam" id="PF15503">
    <property type="entry name" value="PPP1R35_C"/>
    <property type="match status" value="1"/>
</dbReference>
<evidence type="ECO:0000313" key="7">
    <source>
        <dbReference type="EMBL" id="KAL3861603.1"/>
    </source>
</evidence>
<protein>
    <recommendedName>
        <fullName evidence="6">Protein phosphatase 1 regulatory subunit 35 C-terminal domain-containing protein</fullName>
    </recommendedName>
</protein>
<keyword evidence="8" id="KW-1185">Reference proteome</keyword>
<gene>
    <name evidence="7" type="ORF">ACJMK2_007628</name>
</gene>
<name>A0ABD3VKN9_SINWO</name>
<comment type="similarity">
    <text evidence="4">Belongs to the PPP1R35 family.</text>
</comment>
<keyword evidence="2" id="KW-0963">Cytoplasm</keyword>
<dbReference type="Proteomes" id="UP001634394">
    <property type="component" value="Unassembled WGS sequence"/>
</dbReference>
<evidence type="ECO:0000256" key="4">
    <source>
        <dbReference type="ARBA" id="ARBA00029452"/>
    </source>
</evidence>
<dbReference type="EMBL" id="JBJQND010000011">
    <property type="protein sequence ID" value="KAL3861603.1"/>
    <property type="molecule type" value="Genomic_DNA"/>
</dbReference>
<evidence type="ECO:0000256" key="3">
    <source>
        <dbReference type="ARBA" id="ARBA00023212"/>
    </source>
</evidence>
<sequence>MATHFICHGTEPLAHLYPSGPGNKTHGAVSEYENYSYANKAHTRFPPPGFDFSQSLEEEDSLPLCHPVPQPSWQGSDRPNAVIPDPNLCVTPEKPPMPMKLFAVPAHFNPDPVLCVTPEGTPIQKGPKSNLKHEDKEKCKHRVRFQIDDDSEMKSIENELNFDSAKLTQSKPYSPAMYSDDRTNYIKLDSEAGSKASSRTVQYSVGHVNNVTGHDLLPSDREHYNEPPIKTVSSESSDKLAQHVESQRNTKPFPKISSQTKIYTSSEEETISHEGLQSDPIAQSRGGEPKRKVVVLRENQSRPRLKDYTYPFENEDEVPCALEHMFAKPEYNSTLRLNKEIQHLKDCDIDITKALQNKLQSSEAVKTEINEKAASRVNKESEASTFQGLISLDVPVEEIQAASLKPVIRPTKSTKLKSTVASNEPDLMEFFSSDLQKESVDLSTPGVNSPSEQLSTASPLQAFDLYRHNRVWECSNRQ</sequence>
<comment type="caution">
    <text evidence="7">The sequence shown here is derived from an EMBL/GenBank/DDBJ whole genome shotgun (WGS) entry which is preliminary data.</text>
</comment>